<accession>A0AA86RD44</accession>
<dbReference type="SUPFAM" id="SSF51395">
    <property type="entry name" value="FMN-linked oxidoreductases"/>
    <property type="match status" value="1"/>
</dbReference>
<evidence type="ECO:0000313" key="2">
    <source>
        <dbReference type="EMBL" id="CAL6006480.1"/>
    </source>
</evidence>
<dbReference type="EMBL" id="CATOUU010001170">
    <property type="protein sequence ID" value="CAI9975736.1"/>
    <property type="molecule type" value="Genomic_DNA"/>
</dbReference>
<proteinExistence type="predicted"/>
<dbReference type="EMBL" id="CAXDID020000054">
    <property type="protein sequence ID" value="CAL6006480.1"/>
    <property type="molecule type" value="Genomic_DNA"/>
</dbReference>
<reference evidence="2 3" key="2">
    <citation type="submission" date="2024-07" db="EMBL/GenBank/DDBJ databases">
        <authorList>
            <person name="Akdeniz Z."/>
        </authorList>
    </citation>
    <scope>NUCLEOTIDE SEQUENCE [LARGE SCALE GENOMIC DNA]</scope>
</reference>
<organism evidence="1">
    <name type="scientific">Hexamita inflata</name>
    <dbReference type="NCBI Taxonomy" id="28002"/>
    <lineage>
        <taxon>Eukaryota</taxon>
        <taxon>Metamonada</taxon>
        <taxon>Diplomonadida</taxon>
        <taxon>Hexamitidae</taxon>
        <taxon>Hexamitinae</taxon>
        <taxon>Hexamita</taxon>
    </lineage>
</organism>
<reference evidence="1" key="1">
    <citation type="submission" date="2023-06" db="EMBL/GenBank/DDBJ databases">
        <authorList>
            <person name="Kurt Z."/>
        </authorList>
    </citation>
    <scope>NUCLEOTIDE SEQUENCE</scope>
</reference>
<dbReference type="Gene3D" id="3.20.20.70">
    <property type="entry name" value="Aldolase class I"/>
    <property type="match status" value="1"/>
</dbReference>
<keyword evidence="3" id="KW-1185">Reference proteome</keyword>
<evidence type="ECO:0000313" key="1">
    <source>
        <dbReference type="EMBL" id="CAI9975736.1"/>
    </source>
</evidence>
<dbReference type="AlphaFoldDB" id="A0AA86RD44"/>
<dbReference type="Proteomes" id="UP001642409">
    <property type="component" value="Unassembled WGS sequence"/>
</dbReference>
<protein>
    <submittedName>
        <fullName evidence="1">FAD/FMN dependent oxidoreductase</fullName>
    </submittedName>
    <submittedName>
        <fullName evidence="2">FAD/FMN_dependent oxidoreductase</fullName>
    </submittedName>
</protein>
<evidence type="ECO:0000313" key="3">
    <source>
        <dbReference type="Proteomes" id="UP001642409"/>
    </source>
</evidence>
<gene>
    <name evidence="2" type="ORF">HINF_LOCUS20175</name>
    <name evidence="1" type="ORF">HINF_LOCUS63381</name>
</gene>
<dbReference type="InterPro" id="IPR013785">
    <property type="entry name" value="Aldolase_TIM"/>
</dbReference>
<sequence>MKAQNLLNKQPVIVTGGFENAEDANMALNDGVPLVGFSRKFLRNDKFLVGEDTKKCVRCNQCIIGLVRGKCAMCRKLKNYLGGVLQGDCAAMQSWIFGC</sequence>
<comment type="caution">
    <text evidence="1">The sequence shown here is derived from an EMBL/GenBank/DDBJ whole genome shotgun (WGS) entry which is preliminary data.</text>
</comment>
<name>A0AA86RD44_9EUKA</name>